<protein>
    <recommendedName>
        <fullName evidence="1">tRNA-uridine aminocarboxypropyltransferase</fullName>
        <ecNumber evidence="1">2.5.1.25</ecNumber>
    </recommendedName>
</protein>
<dbReference type="Pfam" id="PF03942">
    <property type="entry name" value="DTW"/>
    <property type="match status" value="1"/>
</dbReference>
<evidence type="ECO:0000313" key="6">
    <source>
        <dbReference type="EMBL" id="KJY81679.1"/>
    </source>
</evidence>
<dbReference type="STRING" id="579748.TW81_17110"/>
<evidence type="ECO:0000256" key="2">
    <source>
        <dbReference type="ARBA" id="ARBA00022679"/>
    </source>
</evidence>
<dbReference type="Proteomes" id="UP000033673">
    <property type="component" value="Unassembled WGS sequence"/>
</dbReference>
<dbReference type="GO" id="GO:0016432">
    <property type="term" value="F:tRNA-uridine aminocarboxypropyltransferase activity"/>
    <property type="evidence" value="ECO:0007669"/>
    <property type="project" value="UniProtKB-EC"/>
</dbReference>
<evidence type="ECO:0000313" key="7">
    <source>
        <dbReference type="Proteomes" id="UP000033673"/>
    </source>
</evidence>
<keyword evidence="3" id="KW-0949">S-adenosyl-L-methionine</keyword>
<evidence type="ECO:0000256" key="1">
    <source>
        <dbReference type="ARBA" id="ARBA00012386"/>
    </source>
</evidence>
<name>A0A0F4NFG7_9VIBR</name>
<dbReference type="AlphaFoldDB" id="A0A0F4NFG7"/>
<dbReference type="GO" id="GO:0008033">
    <property type="term" value="P:tRNA processing"/>
    <property type="evidence" value="ECO:0007669"/>
    <property type="project" value="UniProtKB-KW"/>
</dbReference>
<dbReference type="PANTHER" id="PTHR21392:SF1">
    <property type="entry name" value="TRNA-URIDINE AMINOCARBOXYPROPYLTRANSFERASE"/>
    <property type="match status" value="1"/>
</dbReference>
<keyword evidence="2" id="KW-0808">Transferase</keyword>
<keyword evidence="4" id="KW-0819">tRNA processing</keyword>
<accession>A0A0F4NFG7</accession>
<dbReference type="InterPro" id="IPR039262">
    <property type="entry name" value="DTWD2/TAPT"/>
</dbReference>
<dbReference type="EC" id="2.5.1.25" evidence="1"/>
<dbReference type="PANTHER" id="PTHR21392">
    <property type="entry name" value="TRNA-URIDINE AMINOCARBOXYPROPYLTRANSFERASE 2"/>
    <property type="match status" value="1"/>
</dbReference>
<evidence type="ECO:0000259" key="5">
    <source>
        <dbReference type="SMART" id="SM01144"/>
    </source>
</evidence>
<feature type="domain" description="DTW" evidence="5">
    <location>
        <begin position="2"/>
        <end position="193"/>
    </location>
</feature>
<sequence length="203" mass="23145">MEGKRCPQCQLQYQCVCDRLPSIDAPFHLALLTHENELTRETNTGQWLNKSLASTSVHVWQRTQPCQSLLTMLNSEHYQPYLLFPSDVSIPVEQVVQTTTQAQTIPLFIILDGTWQEAKKMLRKSAWLSELPLAHITPSHESRYQLRRNQEQGHLCTLEVGCEILKQAGQAQQANQLLDFFDHYMQAFKADKSGHVLSAKTVG</sequence>
<proteinExistence type="predicted"/>
<dbReference type="SMART" id="SM01144">
    <property type="entry name" value="DTW"/>
    <property type="match status" value="1"/>
</dbReference>
<dbReference type="PATRIC" id="fig|579748.3.peg.3530"/>
<evidence type="ECO:0000256" key="4">
    <source>
        <dbReference type="ARBA" id="ARBA00022694"/>
    </source>
</evidence>
<dbReference type="EMBL" id="JXXV01000033">
    <property type="protein sequence ID" value="KJY81679.1"/>
    <property type="molecule type" value="Genomic_DNA"/>
</dbReference>
<gene>
    <name evidence="6" type="ORF">TW81_17110</name>
</gene>
<organism evidence="6 7">
    <name type="scientific">Vibrio galatheae</name>
    <dbReference type="NCBI Taxonomy" id="579748"/>
    <lineage>
        <taxon>Bacteria</taxon>
        <taxon>Pseudomonadati</taxon>
        <taxon>Pseudomonadota</taxon>
        <taxon>Gammaproteobacteria</taxon>
        <taxon>Vibrionales</taxon>
        <taxon>Vibrionaceae</taxon>
        <taxon>Vibrio</taxon>
    </lineage>
</organism>
<keyword evidence="7" id="KW-1185">Reference proteome</keyword>
<reference evidence="6 7" key="1">
    <citation type="journal article" date="2015" name="BMC Genomics">
        <title>Genome mining reveals unlocked bioactive potential of marine Gram-negative bacteria.</title>
        <authorList>
            <person name="Machado H."/>
            <person name="Sonnenschein E.C."/>
            <person name="Melchiorsen J."/>
            <person name="Gram L."/>
        </authorList>
    </citation>
    <scope>NUCLEOTIDE SEQUENCE [LARGE SCALE GENOMIC DNA]</scope>
    <source>
        <strain evidence="6 7">S2757</strain>
    </source>
</reference>
<evidence type="ECO:0000256" key="3">
    <source>
        <dbReference type="ARBA" id="ARBA00022691"/>
    </source>
</evidence>
<comment type="caution">
    <text evidence="6">The sequence shown here is derived from an EMBL/GenBank/DDBJ whole genome shotgun (WGS) entry which is preliminary data.</text>
</comment>
<dbReference type="InterPro" id="IPR005636">
    <property type="entry name" value="DTW"/>
</dbReference>